<protein>
    <submittedName>
        <fullName evidence="3">Uncharacterized protein LOC108661129</fullName>
    </submittedName>
</protein>
<accession>A0AB32W098</accession>
<sequence length="169" mass="19427">MAITLRSEKEVENSVRQSNPQDKSVENETVIETANKQIQEKKAMATLPPPPFPQRLQKQKLDKHFQKFLKVFKKLHMNISFAEALEQMPSYVKFLKNILTKKRKLEDFKIITLTEECNAIIQNKLSLKLKDLRSFSILCSIGNFNFSKALCDLGAGVSIMPLFITRRIG</sequence>
<evidence type="ECO:0000313" key="3">
    <source>
        <dbReference type="RefSeq" id="XP_017972503.1"/>
    </source>
</evidence>
<proteinExistence type="predicted"/>
<gene>
    <name evidence="3" type="primary">LOC108661129</name>
</gene>
<evidence type="ECO:0000313" key="2">
    <source>
        <dbReference type="Proteomes" id="UP000694886"/>
    </source>
</evidence>
<dbReference type="AlphaFoldDB" id="A0AB32W098"/>
<feature type="compositionally biased region" description="Basic and acidic residues" evidence="1">
    <location>
        <begin position="1"/>
        <end position="13"/>
    </location>
</feature>
<reference evidence="2" key="1">
    <citation type="journal article" date="1997" name="Nucleic Acids Res.">
        <title>tRNAscan-SE: a program for improved detection of transfer RNA genes in genomic sequence.</title>
        <authorList>
            <person name="Lowe T.M."/>
            <person name="Eddy S.R."/>
        </authorList>
    </citation>
    <scope>NUCLEOTIDE SEQUENCE [LARGE SCALE GENOMIC DNA]</scope>
    <source>
        <strain evidence="2">r\B97-61/B2</strain>
    </source>
</reference>
<organism evidence="2 3">
    <name type="scientific">Theobroma cacao</name>
    <name type="common">Cacao</name>
    <name type="synonym">Cocoa</name>
    <dbReference type="NCBI Taxonomy" id="3641"/>
    <lineage>
        <taxon>Eukaryota</taxon>
        <taxon>Viridiplantae</taxon>
        <taxon>Streptophyta</taxon>
        <taxon>Embryophyta</taxon>
        <taxon>Tracheophyta</taxon>
        <taxon>Spermatophyta</taxon>
        <taxon>Magnoliopsida</taxon>
        <taxon>eudicotyledons</taxon>
        <taxon>Gunneridae</taxon>
        <taxon>Pentapetalae</taxon>
        <taxon>rosids</taxon>
        <taxon>malvids</taxon>
        <taxon>Malvales</taxon>
        <taxon>Malvaceae</taxon>
        <taxon>Byttnerioideae</taxon>
        <taxon>Theobroma</taxon>
    </lineage>
</organism>
<dbReference type="RefSeq" id="XP_017972503.1">
    <property type="nucleotide sequence ID" value="XM_018117014.1"/>
</dbReference>
<reference evidence="3" key="2">
    <citation type="submission" date="2025-08" db="UniProtKB">
        <authorList>
            <consortium name="RefSeq"/>
        </authorList>
    </citation>
    <scope>IDENTIFICATION</scope>
</reference>
<dbReference type="PANTHER" id="PTHR33067:SF31">
    <property type="entry name" value="RNA-DIRECTED DNA POLYMERASE"/>
    <property type="match status" value="1"/>
</dbReference>
<dbReference type="GeneID" id="108661129"/>
<dbReference type="KEGG" id="tcc:108661129"/>
<name>A0AB32W098_THECC</name>
<feature type="region of interest" description="Disordered" evidence="1">
    <location>
        <begin position="1"/>
        <end position="28"/>
    </location>
</feature>
<dbReference type="PANTHER" id="PTHR33067">
    <property type="entry name" value="RNA-DIRECTED DNA POLYMERASE-RELATED"/>
    <property type="match status" value="1"/>
</dbReference>
<dbReference type="Gramene" id="Tc03v2_t004190.1">
    <property type="protein sequence ID" value="Tc03v2_p004190.1"/>
    <property type="gene ID" value="Tc03v2_g004190"/>
</dbReference>
<evidence type="ECO:0000256" key="1">
    <source>
        <dbReference type="SAM" id="MobiDB-lite"/>
    </source>
</evidence>
<dbReference type="Proteomes" id="UP000694886">
    <property type="component" value="Chromosome 3"/>
</dbReference>